<dbReference type="InterPro" id="IPR026180">
    <property type="entry name" value="NSL1"/>
</dbReference>
<feature type="compositionally biased region" description="Polar residues" evidence="1">
    <location>
        <begin position="528"/>
        <end position="537"/>
    </location>
</feature>
<evidence type="ECO:0000313" key="3">
    <source>
        <dbReference type="Proteomes" id="UP001367676"/>
    </source>
</evidence>
<organism evidence="2 3">
    <name type="scientific">Parthenolecanium corni</name>
    <dbReference type="NCBI Taxonomy" id="536013"/>
    <lineage>
        <taxon>Eukaryota</taxon>
        <taxon>Metazoa</taxon>
        <taxon>Ecdysozoa</taxon>
        <taxon>Arthropoda</taxon>
        <taxon>Hexapoda</taxon>
        <taxon>Insecta</taxon>
        <taxon>Pterygota</taxon>
        <taxon>Neoptera</taxon>
        <taxon>Paraneoptera</taxon>
        <taxon>Hemiptera</taxon>
        <taxon>Sternorrhyncha</taxon>
        <taxon>Coccoidea</taxon>
        <taxon>Coccidae</taxon>
        <taxon>Parthenolecanium</taxon>
    </lineage>
</organism>
<feature type="compositionally biased region" description="Low complexity" evidence="1">
    <location>
        <begin position="394"/>
        <end position="406"/>
    </location>
</feature>
<feature type="region of interest" description="Disordered" evidence="1">
    <location>
        <begin position="156"/>
        <end position="175"/>
    </location>
</feature>
<dbReference type="AlphaFoldDB" id="A0AAN9TJT6"/>
<accession>A0AAN9TJT6</accession>
<feature type="compositionally biased region" description="Basic and acidic residues" evidence="1">
    <location>
        <begin position="663"/>
        <end position="675"/>
    </location>
</feature>
<dbReference type="PANTHER" id="PTHR22443:SF18">
    <property type="entry name" value="NON-SPECIFIC LETHAL 1, ISOFORM M"/>
    <property type="match status" value="1"/>
</dbReference>
<dbReference type="EMBL" id="JBBCAQ010000014">
    <property type="protein sequence ID" value="KAK7598075.1"/>
    <property type="molecule type" value="Genomic_DNA"/>
</dbReference>
<feature type="region of interest" description="Disordered" evidence="1">
    <location>
        <begin position="392"/>
        <end position="414"/>
    </location>
</feature>
<feature type="compositionally biased region" description="Acidic residues" evidence="1">
    <location>
        <begin position="653"/>
        <end position="662"/>
    </location>
</feature>
<evidence type="ECO:0000313" key="2">
    <source>
        <dbReference type="EMBL" id="KAK7598075.1"/>
    </source>
</evidence>
<dbReference type="GO" id="GO:0044545">
    <property type="term" value="C:NSL complex"/>
    <property type="evidence" value="ECO:0007669"/>
    <property type="project" value="TreeGrafter"/>
</dbReference>
<evidence type="ECO:0008006" key="4">
    <source>
        <dbReference type="Google" id="ProtNLM"/>
    </source>
</evidence>
<protein>
    <recommendedName>
        <fullName evidence="4">PEHE domain-containing protein</fullName>
    </recommendedName>
</protein>
<reference evidence="2 3" key="1">
    <citation type="submission" date="2024-03" db="EMBL/GenBank/DDBJ databases">
        <title>Adaptation during the transition from Ophiocordyceps entomopathogen to insect associate is accompanied by gene loss and intensified selection.</title>
        <authorList>
            <person name="Ward C.M."/>
            <person name="Onetto C.A."/>
            <person name="Borneman A.R."/>
        </authorList>
    </citation>
    <scope>NUCLEOTIDE SEQUENCE [LARGE SCALE GENOMIC DNA]</scope>
    <source>
        <strain evidence="2">AWRI1</strain>
        <tissue evidence="2">Single Adult Female</tissue>
    </source>
</reference>
<name>A0AAN9TJT6_9HEMI</name>
<dbReference type="Proteomes" id="UP001367676">
    <property type="component" value="Unassembled WGS sequence"/>
</dbReference>
<sequence>MDFCFLKSHHKSRRSKRALWRWLRHRATIAYRLSWLQTHMSALEYTIHHYTEIHKKLRNAKGQVLLQNEHGGVVPVASAPAAAVKSGAHSIVLNGFHGSLAATAVGGVVDVGEVINKRPCDGAATNSSSIIAAFTSCNSSSSSSSSSSRNSGADYATAEVAASSPRPEQDVATSVTSAVDDASESACEESCSRTCPLLRSKFRRRNVIRLDSWHGTAANGRQFASVRCDCVPPVRCVLCVRRGPGADLSSQHVYANLLPVQSKIALLEPTYHPVLSFPSDVSVSTHISALLNSEDVLDVCAKTVENRTAVQMPIKRHYANYKTTEEIRRANSEGLEFKRRKKYVRRQPNNSQAVPFEKGEESDCELSVLSEMVNNGLDESADEGLYYKKEDVYSSQPGSPHSSHSSTVKDPIRRKRGQSYDIDNFIIPPNSSPAVVASKPQYKEILIPRWKIVEEKSFSTAELHRNSLRAHIIEDLCEENILKLHEMMEQNERKKFRTNSTRNRSRKRTDSCPETSEANTPERIASPVPSNADNSDAMTMTATSNVTIAFSNAITSNQTNSSASKAKIPPLKLRTSMDCDNSSVTGEPSSAELVTPYEIREFPLSDEAFKEMLTSQPGRVEESDPDDESTNDSKATEIEGRRKFPFTESTPSDSDDPDDPDWMLDKDEEKQATDC</sequence>
<gene>
    <name evidence="2" type="ORF">V9T40_006310</name>
</gene>
<dbReference type="PANTHER" id="PTHR22443">
    <property type="entry name" value="NON-SPECIFIC LETHAL 1, ISOFORM M"/>
    <property type="match status" value="1"/>
</dbReference>
<feature type="region of interest" description="Disordered" evidence="1">
    <location>
        <begin position="492"/>
        <end position="537"/>
    </location>
</feature>
<feature type="compositionally biased region" description="Polar residues" evidence="1">
    <location>
        <begin position="578"/>
        <end position="588"/>
    </location>
</feature>
<feature type="region of interest" description="Disordered" evidence="1">
    <location>
        <begin position="557"/>
        <end position="592"/>
    </location>
</feature>
<dbReference type="GO" id="GO:0035035">
    <property type="term" value="F:histone acetyltransferase binding"/>
    <property type="evidence" value="ECO:0007669"/>
    <property type="project" value="TreeGrafter"/>
</dbReference>
<comment type="caution">
    <text evidence="2">The sequence shown here is derived from an EMBL/GenBank/DDBJ whole genome shotgun (WGS) entry which is preliminary data.</text>
</comment>
<keyword evidence="3" id="KW-1185">Reference proteome</keyword>
<evidence type="ECO:0000256" key="1">
    <source>
        <dbReference type="SAM" id="MobiDB-lite"/>
    </source>
</evidence>
<feature type="region of interest" description="Disordered" evidence="1">
    <location>
        <begin position="611"/>
        <end position="675"/>
    </location>
</feature>
<proteinExistence type="predicted"/>